<reference evidence="2" key="1">
    <citation type="journal article" date="2020" name="Stud. Mycol.">
        <title>101 Dothideomycetes genomes: a test case for predicting lifestyles and emergence of pathogens.</title>
        <authorList>
            <person name="Haridas S."/>
            <person name="Albert R."/>
            <person name="Binder M."/>
            <person name="Bloem J."/>
            <person name="Labutti K."/>
            <person name="Salamov A."/>
            <person name="Andreopoulos B."/>
            <person name="Baker S."/>
            <person name="Barry K."/>
            <person name="Bills G."/>
            <person name="Bluhm B."/>
            <person name="Cannon C."/>
            <person name="Castanera R."/>
            <person name="Culley D."/>
            <person name="Daum C."/>
            <person name="Ezra D."/>
            <person name="Gonzalez J."/>
            <person name="Henrissat B."/>
            <person name="Kuo A."/>
            <person name="Liang C."/>
            <person name="Lipzen A."/>
            <person name="Lutzoni F."/>
            <person name="Magnuson J."/>
            <person name="Mondo S."/>
            <person name="Nolan M."/>
            <person name="Ohm R."/>
            <person name="Pangilinan J."/>
            <person name="Park H.-J."/>
            <person name="Ramirez L."/>
            <person name="Alfaro M."/>
            <person name="Sun H."/>
            <person name="Tritt A."/>
            <person name="Yoshinaga Y."/>
            <person name="Zwiers L.-H."/>
            <person name="Turgeon B."/>
            <person name="Goodwin S."/>
            <person name="Spatafora J."/>
            <person name="Crous P."/>
            <person name="Grigoriev I."/>
        </authorList>
    </citation>
    <scope>NUCLEOTIDE SEQUENCE</scope>
    <source>
        <strain evidence="2">CBS 262.69</strain>
    </source>
</reference>
<accession>A0A6G1HNI5</accession>
<sequence>MSLQARYNDFLRSPSAAQLHESAALVYIPTLTTINEAPGILRHLAAQAKLLTKKTERIINAIESERALCVDVETMIEFQSGGGAYLPGLDDNFVADKTVVLPMVHIVQFDADRRIRHVRLHWDQGSLLKQLEVIGARARNWPLRDGKDQLRLVLSASTPSDAPPSRPSTAGARADEVVINRRPHAQSNTSATGDPHASLALFAPRENDESDTRPSTSSNAPSVRTSAKPPARDLADILGGGGEEEEYAGSPGRSTSPRKKNNNGGAPKGGAGSHYHPIRLFEKEGEAPRKTESRVPNSKRYNHFEFGHGDDAPTPKQTERPQVKKHLSQWDFEDFNTPEKPRMKVLPQNERSASWSDDEDVRGNHHASNPQTDSRQVDNTPAPRPIVHQPRPDSQRHFEIKDEGTPGAKGPLATLTNVDKGHRQKDFDSQFEICDESPVNPRQGPPKAPPADQAKVIKGLDANWTLFDESPNAGRSGSKNHNVAPGGIKTGGDGMGGRKTGGRSWGIGDDSEDEARKDAKPVRSLGKTQPQQQGETGKKENTVPGGIKTGGDGMGGRKNGGGRGWGIGDDSEDEAARNAKPVRSMGKTAQQKQQGDGAKDFWDF</sequence>
<feature type="compositionally biased region" description="Polar residues" evidence="1">
    <location>
        <begin position="213"/>
        <end position="225"/>
    </location>
</feature>
<evidence type="ECO:0000256" key="1">
    <source>
        <dbReference type="SAM" id="MobiDB-lite"/>
    </source>
</evidence>
<feature type="compositionally biased region" description="Polar residues" evidence="1">
    <location>
        <begin position="526"/>
        <end position="535"/>
    </location>
</feature>
<protein>
    <submittedName>
        <fullName evidence="2">Uncharacterized protein</fullName>
    </submittedName>
</protein>
<proteinExistence type="predicted"/>
<name>A0A6G1HNI5_9PEZI</name>
<dbReference type="EMBL" id="ML996703">
    <property type="protein sequence ID" value="KAF2397397.1"/>
    <property type="molecule type" value="Genomic_DNA"/>
</dbReference>
<dbReference type="OrthoDB" id="1162399at2759"/>
<evidence type="ECO:0000313" key="3">
    <source>
        <dbReference type="Proteomes" id="UP000799640"/>
    </source>
</evidence>
<feature type="region of interest" description="Disordered" evidence="1">
    <location>
        <begin position="467"/>
        <end position="604"/>
    </location>
</feature>
<feature type="compositionally biased region" description="Basic and acidic residues" evidence="1">
    <location>
        <begin position="279"/>
        <end position="293"/>
    </location>
</feature>
<feature type="compositionally biased region" description="Polar residues" evidence="1">
    <location>
        <begin position="366"/>
        <end position="379"/>
    </location>
</feature>
<organism evidence="2 3">
    <name type="scientific">Trichodelitschia bisporula</name>
    <dbReference type="NCBI Taxonomy" id="703511"/>
    <lineage>
        <taxon>Eukaryota</taxon>
        <taxon>Fungi</taxon>
        <taxon>Dikarya</taxon>
        <taxon>Ascomycota</taxon>
        <taxon>Pezizomycotina</taxon>
        <taxon>Dothideomycetes</taxon>
        <taxon>Dothideomycetes incertae sedis</taxon>
        <taxon>Phaeotrichales</taxon>
        <taxon>Phaeotrichaceae</taxon>
        <taxon>Trichodelitschia</taxon>
    </lineage>
</organism>
<feature type="compositionally biased region" description="Basic and acidic residues" evidence="1">
    <location>
        <begin position="302"/>
        <end position="322"/>
    </location>
</feature>
<evidence type="ECO:0000313" key="2">
    <source>
        <dbReference type="EMBL" id="KAF2397397.1"/>
    </source>
</evidence>
<feature type="compositionally biased region" description="Gly residues" evidence="1">
    <location>
        <begin position="547"/>
        <end position="567"/>
    </location>
</feature>
<feature type="compositionally biased region" description="Basic and acidic residues" evidence="1">
    <location>
        <begin position="419"/>
        <end position="428"/>
    </location>
</feature>
<dbReference type="AlphaFoldDB" id="A0A6G1HNI5"/>
<keyword evidence="3" id="KW-1185">Reference proteome</keyword>
<feature type="region of interest" description="Disordered" evidence="1">
    <location>
        <begin position="205"/>
        <end position="455"/>
    </location>
</feature>
<dbReference type="Proteomes" id="UP000799640">
    <property type="component" value="Unassembled WGS sequence"/>
</dbReference>
<feature type="compositionally biased region" description="Gly residues" evidence="1">
    <location>
        <begin position="488"/>
        <end position="505"/>
    </location>
</feature>
<gene>
    <name evidence="2" type="ORF">EJ06DRAFT_147467</name>
</gene>
<feature type="compositionally biased region" description="Basic and acidic residues" evidence="1">
    <location>
        <begin position="390"/>
        <end position="404"/>
    </location>
</feature>